<dbReference type="Gene3D" id="1.20.1270.180">
    <property type="match status" value="1"/>
</dbReference>
<dbReference type="AlphaFoldDB" id="A0A4Q6XFL0"/>
<name>A0A4Q6XFL0_9SPHN</name>
<feature type="compositionally biased region" description="Gly residues" evidence="1">
    <location>
        <begin position="217"/>
        <end position="233"/>
    </location>
</feature>
<dbReference type="OrthoDB" id="5974484at2"/>
<evidence type="ECO:0000313" key="5">
    <source>
        <dbReference type="Proteomes" id="UP000292085"/>
    </source>
</evidence>
<sequence>MPRLRLSAFVLASTMILTATPGHAINCGKASGRIDRMICADAALQRADAAMNAAYAGILKAAGDAGIRAMLVAGQRRWLAQRDADLGHLDRSGDAPDAGTWRGIVLKAIRDRTADLKRLEGGNPYLPHMVAVARAQRRFAARFTGGAFAGYDTSCSFLPGGDGYSYGCFGRQRYQNKDRVCTIAQDWASGSVTETHFVGRVVGGTLRTTATCSIGGGAGPSCPGPGAGGGKGWGASSAREAPPSRPLPQIDADADFDPEAPWLSACLTASDYPVAGTKRAAHPAAR</sequence>
<evidence type="ECO:0000256" key="1">
    <source>
        <dbReference type="SAM" id="MobiDB-lite"/>
    </source>
</evidence>
<dbReference type="Proteomes" id="UP000292085">
    <property type="component" value="Unassembled WGS sequence"/>
</dbReference>
<feature type="chain" id="PRO_5020744064" evidence="2">
    <location>
        <begin position="25"/>
        <end position="286"/>
    </location>
</feature>
<reference evidence="4 5" key="1">
    <citation type="submission" date="2019-02" db="EMBL/GenBank/DDBJ databases">
        <authorList>
            <person name="Li Y."/>
        </authorList>
    </citation>
    <scope>NUCLEOTIDE SEQUENCE [LARGE SCALE GENOMIC DNA]</scope>
    <source>
        <strain evidence="4 5">3-7</strain>
    </source>
</reference>
<proteinExistence type="predicted"/>
<dbReference type="InterPro" id="IPR009739">
    <property type="entry name" value="LprI-like_N"/>
</dbReference>
<protein>
    <submittedName>
        <fullName evidence="4">DUF1311 domain-containing protein</fullName>
    </submittedName>
</protein>
<accession>A0A4Q6XFL0</accession>
<feature type="region of interest" description="Disordered" evidence="1">
    <location>
        <begin position="217"/>
        <end position="256"/>
    </location>
</feature>
<organism evidence="4 5">
    <name type="scientific">Sphingomonas populi</name>
    <dbReference type="NCBI Taxonomy" id="2484750"/>
    <lineage>
        <taxon>Bacteria</taxon>
        <taxon>Pseudomonadati</taxon>
        <taxon>Pseudomonadota</taxon>
        <taxon>Alphaproteobacteria</taxon>
        <taxon>Sphingomonadales</taxon>
        <taxon>Sphingomonadaceae</taxon>
        <taxon>Sphingomonas</taxon>
    </lineage>
</organism>
<comment type="caution">
    <text evidence="4">The sequence shown here is derived from an EMBL/GenBank/DDBJ whole genome shotgun (WGS) entry which is preliminary data.</text>
</comment>
<feature type="signal peptide" evidence="2">
    <location>
        <begin position="1"/>
        <end position="24"/>
    </location>
</feature>
<gene>
    <name evidence="4" type="ORF">EWE75_24280</name>
</gene>
<keyword evidence="5" id="KW-1185">Reference proteome</keyword>
<evidence type="ECO:0000313" key="4">
    <source>
        <dbReference type="EMBL" id="RZF58641.1"/>
    </source>
</evidence>
<dbReference type="EMBL" id="SGIS01000117">
    <property type="protein sequence ID" value="RZF58641.1"/>
    <property type="molecule type" value="Genomic_DNA"/>
</dbReference>
<keyword evidence="2" id="KW-0732">Signal</keyword>
<dbReference type="Pfam" id="PF07007">
    <property type="entry name" value="LprI"/>
    <property type="match status" value="1"/>
</dbReference>
<evidence type="ECO:0000259" key="3">
    <source>
        <dbReference type="Pfam" id="PF07007"/>
    </source>
</evidence>
<feature type="domain" description="Lysozyme inhibitor LprI-like N-terminal" evidence="3">
    <location>
        <begin position="29"/>
        <end position="107"/>
    </location>
</feature>
<evidence type="ECO:0000256" key="2">
    <source>
        <dbReference type="SAM" id="SignalP"/>
    </source>
</evidence>